<keyword evidence="4" id="KW-1185">Reference proteome</keyword>
<evidence type="ECO:0000313" key="4">
    <source>
        <dbReference type="Proteomes" id="UP000183471"/>
    </source>
</evidence>
<accession>A0ABY0TGI7</accession>
<organism evidence="3 4">
    <name type="scientific">Nitrosospira multiformis</name>
    <dbReference type="NCBI Taxonomy" id="1231"/>
    <lineage>
        <taxon>Bacteria</taxon>
        <taxon>Pseudomonadati</taxon>
        <taxon>Pseudomonadota</taxon>
        <taxon>Betaproteobacteria</taxon>
        <taxon>Nitrosomonadales</taxon>
        <taxon>Nitrosomonadaceae</taxon>
        <taxon>Nitrosospira</taxon>
    </lineage>
</organism>
<dbReference type="EMBL" id="FNKY01000001">
    <property type="protein sequence ID" value="SDQ76674.1"/>
    <property type="molecule type" value="Genomic_DNA"/>
</dbReference>
<dbReference type="Gene3D" id="2.60.40.1260">
    <property type="entry name" value="Lamin Tail domain"/>
    <property type="match status" value="1"/>
</dbReference>
<reference evidence="3 4" key="1">
    <citation type="submission" date="2016-10" db="EMBL/GenBank/DDBJ databases">
        <authorList>
            <person name="Varghese N."/>
            <person name="Submissions S."/>
        </authorList>
    </citation>
    <scope>NUCLEOTIDE SEQUENCE [LARGE SCALE GENOMIC DNA]</scope>
    <source>
        <strain evidence="3 4">Nl1</strain>
    </source>
</reference>
<gene>
    <name evidence="3" type="ORF">SAMN05216402_2204</name>
</gene>
<dbReference type="Pfam" id="PF07589">
    <property type="entry name" value="PEP-CTERM"/>
    <property type="match status" value="1"/>
</dbReference>
<feature type="domain" description="LTD" evidence="2">
    <location>
        <begin position="16"/>
        <end position="158"/>
    </location>
</feature>
<dbReference type="Pfam" id="PF00932">
    <property type="entry name" value="LTD"/>
    <property type="match status" value="1"/>
</dbReference>
<dbReference type="InterPro" id="IPR013424">
    <property type="entry name" value="Ice-binding_C"/>
</dbReference>
<comment type="caution">
    <text evidence="3">The sequence shown here is derived from an EMBL/GenBank/DDBJ whole genome shotgun (WGS) entry which is preliminary data.</text>
</comment>
<dbReference type="Proteomes" id="UP000183471">
    <property type="component" value="Unassembled WGS sequence"/>
</dbReference>
<evidence type="ECO:0000256" key="1">
    <source>
        <dbReference type="SAM" id="SignalP"/>
    </source>
</evidence>
<sequence>MKKSLEKPMFGLVAALVAAVAAPVHANIIISEVAPYASGNTVYAADWFELTNTGSSAVNITGWKVDDNSNSFASSLALRGVSSIAAGQSVIFLESNASGTNDSSINSGFKSAWFGTNIPAGLVIGNYGGSGIGLSTSGDAVNIYNSGGSLITNISFDASTTGKSFDNTAGLVGNVTQLSAVGINGAFNAFNGTEIGSPGLVSAVPEPESFALMLAGLGLIGAVARKRQH</sequence>
<feature type="signal peptide" evidence="1">
    <location>
        <begin position="1"/>
        <end position="26"/>
    </location>
</feature>
<dbReference type="SUPFAM" id="SSF74853">
    <property type="entry name" value="Lamin A/C globular tail domain"/>
    <property type="match status" value="1"/>
</dbReference>
<dbReference type="PROSITE" id="PS51841">
    <property type="entry name" value="LTD"/>
    <property type="match status" value="1"/>
</dbReference>
<name>A0ABY0TGI7_9PROT</name>
<dbReference type="NCBIfam" id="TIGR02595">
    <property type="entry name" value="PEP_CTERM"/>
    <property type="match status" value="1"/>
</dbReference>
<keyword evidence="1" id="KW-0732">Signal</keyword>
<evidence type="ECO:0000259" key="2">
    <source>
        <dbReference type="PROSITE" id="PS51841"/>
    </source>
</evidence>
<dbReference type="RefSeq" id="WP_107797575.1">
    <property type="nucleotide sequence ID" value="NZ_FNKY01000001.1"/>
</dbReference>
<proteinExistence type="predicted"/>
<evidence type="ECO:0000313" key="3">
    <source>
        <dbReference type="EMBL" id="SDQ76674.1"/>
    </source>
</evidence>
<dbReference type="InterPro" id="IPR036415">
    <property type="entry name" value="Lamin_tail_dom_sf"/>
</dbReference>
<dbReference type="InterPro" id="IPR001322">
    <property type="entry name" value="Lamin_tail_dom"/>
</dbReference>
<feature type="chain" id="PRO_5047507468" description="LTD domain-containing protein" evidence="1">
    <location>
        <begin position="27"/>
        <end position="229"/>
    </location>
</feature>
<protein>
    <recommendedName>
        <fullName evidence="2">LTD domain-containing protein</fullName>
    </recommendedName>
</protein>